<reference evidence="4" key="1">
    <citation type="submission" date="2018-08" db="EMBL/GenBank/DDBJ databases">
        <authorList>
            <person name="Kim S.-J."/>
            <person name="Jung G.-Y."/>
        </authorList>
    </citation>
    <scope>NUCLEOTIDE SEQUENCE [LARGE SCALE GENOMIC DNA]</scope>
    <source>
        <strain evidence="4">GY_H</strain>
    </source>
</reference>
<dbReference type="SUPFAM" id="SSF53474">
    <property type="entry name" value="alpha/beta-Hydrolases"/>
    <property type="match status" value="1"/>
</dbReference>
<gene>
    <name evidence="3" type="ORF">DXH78_10160</name>
</gene>
<proteinExistence type="predicted"/>
<dbReference type="GO" id="GO:0016787">
    <property type="term" value="F:hydrolase activity"/>
    <property type="evidence" value="ECO:0007669"/>
    <property type="project" value="UniProtKB-KW"/>
</dbReference>
<feature type="domain" description="YqhI" evidence="2">
    <location>
        <begin position="7"/>
        <end position="31"/>
    </location>
</feature>
<dbReference type="InterPro" id="IPR051049">
    <property type="entry name" value="Dienelactone_hydrolase-like"/>
</dbReference>
<dbReference type="InterPro" id="IPR002925">
    <property type="entry name" value="Dienelactn_hydro"/>
</dbReference>
<dbReference type="PANTHER" id="PTHR46623">
    <property type="entry name" value="CARBOXYMETHYLENEBUTENOLIDASE-RELATED"/>
    <property type="match status" value="1"/>
</dbReference>
<dbReference type="AlphaFoldDB" id="A0A371BBE1"/>
<name>A0A371BBE1_9BRAD</name>
<dbReference type="Pfam" id="PF23678">
    <property type="entry name" value="YqhI"/>
    <property type="match status" value="1"/>
</dbReference>
<dbReference type="InterPro" id="IPR006311">
    <property type="entry name" value="TAT_signal"/>
</dbReference>
<evidence type="ECO:0000313" key="4">
    <source>
        <dbReference type="Proteomes" id="UP000263993"/>
    </source>
</evidence>
<dbReference type="EMBL" id="QRGO01000001">
    <property type="protein sequence ID" value="RDV04894.1"/>
    <property type="molecule type" value="Genomic_DNA"/>
</dbReference>
<organism evidence="3 4">
    <name type="scientific">Undibacter mobilis</name>
    <dbReference type="NCBI Taxonomy" id="2292256"/>
    <lineage>
        <taxon>Bacteria</taxon>
        <taxon>Pseudomonadati</taxon>
        <taxon>Pseudomonadota</taxon>
        <taxon>Alphaproteobacteria</taxon>
        <taxon>Hyphomicrobiales</taxon>
        <taxon>Nitrobacteraceae</taxon>
        <taxon>Undibacter</taxon>
    </lineage>
</organism>
<keyword evidence="3" id="KW-0378">Hydrolase</keyword>
<dbReference type="Pfam" id="PF01738">
    <property type="entry name" value="DLH"/>
    <property type="match status" value="1"/>
</dbReference>
<dbReference type="PROSITE" id="PS51318">
    <property type="entry name" value="TAT"/>
    <property type="match status" value="1"/>
</dbReference>
<feature type="domain" description="Dienelactone hydrolase" evidence="1">
    <location>
        <begin position="83"/>
        <end position="287"/>
    </location>
</feature>
<dbReference type="InterPro" id="IPR029058">
    <property type="entry name" value="AB_hydrolase_fold"/>
</dbReference>
<dbReference type="Proteomes" id="UP000263993">
    <property type="component" value="Unassembled WGS sequence"/>
</dbReference>
<accession>A0A371BBE1</accession>
<protein>
    <submittedName>
        <fullName evidence="3">Dienelactone hydrolase family protein</fullName>
    </submittedName>
</protein>
<evidence type="ECO:0000259" key="2">
    <source>
        <dbReference type="Pfam" id="PF23678"/>
    </source>
</evidence>
<evidence type="ECO:0000259" key="1">
    <source>
        <dbReference type="Pfam" id="PF01738"/>
    </source>
</evidence>
<sequence>MKQHSAEQRVVDLYDSFTHGLIDRRTFMDRLTAVAGSAAAAAALLPLLQNDYARAAIVAADDARLTIEKATYDAGGTPMSGTLARLKGGAKRPAVLVIHENRGLNPHIEDVTRRLALAGFLAFGVDALSPLGGTPADEDKGRDMIGSLNAGETAQRIAAAVPFLAKHAESTGNVGAVGFCWGGGMVNRIAVQSPELKAGVAYYGAQAPAADVPRIHAALLLHYAGLDSRINAGIPAYEEALKAAGKRYTVYVYPDVNHAFNNDTSNRYDKAAADLAWSRNLAFFAEHLGAPPKA</sequence>
<dbReference type="InterPro" id="IPR057802">
    <property type="entry name" value="YqhI_dom"/>
</dbReference>
<keyword evidence="4" id="KW-1185">Reference proteome</keyword>
<dbReference type="RefSeq" id="WP_115516921.1">
    <property type="nucleotide sequence ID" value="NZ_QRGO01000001.1"/>
</dbReference>
<comment type="caution">
    <text evidence="3">The sequence shown here is derived from an EMBL/GenBank/DDBJ whole genome shotgun (WGS) entry which is preliminary data.</text>
</comment>
<evidence type="ECO:0000313" key="3">
    <source>
        <dbReference type="EMBL" id="RDV04894.1"/>
    </source>
</evidence>
<dbReference type="PANTHER" id="PTHR46623:SF6">
    <property type="entry name" value="ALPHA_BETA-HYDROLASES SUPERFAMILY PROTEIN"/>
    <property type="match status" value="1"/>
</dbReference>
<dbReference type="OrthoDB" id="9771666at2"/>
<dbReference type="Gene3D" id="3.40.50.1820">
    <property type="entry name" value="alpha/beta hydrolase"/>
    <property type="match status" value="1"/>
</dbReference>